<feature type="transmembrane region" description="Helical" evidence="1">
    <location>
        <begin position="13"/>
        <end position="36"/>
    </location>
</feature>
<organism evidence="2 3">
    <name type="scientific">Nocardioides panacisoli</name>
    <dbReference type="NCBI Taxonomy" id="627624"/>
    <lineage>
        <taxon>Bacteria</taxon>
        <taxon>Bacillati</taxon>
        <taxon>Actinomycetota</taxon>
        <taxon>Actinomycetes</taxon>
        <taxon>Propionibacteriales</taxon>
        <taxon>Nocardioidaceae</taxon>
        <taxon>Nocardioides</taxon>
    </lineage>
</organism>
<comment type="caution">
    <text evidence="2">The sequence shown here is derived from an EMBL/GenBank/DDBJ whole genome shotgun (WGS) entry which is preliminary data.</text>
</comment>
<dbReference type="EMBL" id="BAABAH010000001">
    <property type="protein sequence ID" value="GAA3802303.1"/>
    <property type="molecule type" value="Genomic_DNA"/>
</dbReference>
<protein>
    <recommendedName>
        <fullName evidence="4">Integral membrane protein</fullName>
    </recommendedName>
</protein>
<accession>A0ABP7HR28</accession>
<dbReference type="Proteomes" id="UP001501821">
    <property type="component" value="Unassembled WGS sequence"/>
</dbReference>
<evidence type="ECO:0000313" key="3">
    <source>
        <dbReference type="Proteomes" id="UP001501821"/>
    </source>
</evidence>
<keyword evidence="1" id="KW-0472">Membrane</keyword>
<evidence type="ECO:0000313" key="2">
    <source>
        <dbReference type="EMBL" id="GAA3802303.1"/>
    </source>
</evidence>
<reference evidence="3" key="1">
    <citation type="journal article" date="2019" name="Int. J. Syst. Evol. Microbiol.">
        <title>The Global Catalogue of Microorganisms (GCM) 10K type strain sequencing project: providing services to taxonomists for standard genome sequencing and annotation.</title>
        <authorList>
            <consortium name="The Broad Institute Genomics Platform"/>
            <consortium name="The Broad Institute Genome Sequencing Center for Infectious Disease"/>
            <person name="Wu L."/>
            <person name="Ma J."/>
        </authorList>
    </citation>
    <scope>NUCLEOTIDE SEQUENCE [LARGE SCALE GENOMIC DNA]</scope>
    <source>
        <strain evidence="3">JCM 16953</strain>
    </source>
</reference>
<proteinExistence type="predicted"/>
<evidence type="ECO:0000256" key="1">
    <source>
        <dbReference type="SAM" id="Phobius"/>
    </source>
</evidence>
<evidence type="ECO:0008006" key="4">
    <source>
        <dbReference type="Google" id="ProtNLM"/>
    </source>
</evidence>
<feature type="transmembrane region" description="Helical" evidence="1">
    <location>
        <begin position="81"/>
        <end position="99"/>
    </location>
</feature>
<keyword evidence="1" id="KW-1133">Transmembrane helix</keyword>
<feature type="transmembrane region" description="Helical" evidence="1">
    <location>
        <begin position="56"/>
        <end position="75"/>
    </location>
</feature>
<gene>
    <name evidence="2" type="ORF">GCM10022242_01590</name>
</gene>
<sequence length="113" mass="11946">MTSTESPSTAGSVLLYVGSLAFAALTWVVSFFACVFIRFGASGCNEVIPAQARQGLLSLAVVAGLAVAVWAGVWWLSRKRAGVAVIGVVAVLPAFVFFVQGLDWQSWGDGWCF</sequence>
<keyword evidence="3" id="KW-1185">Reference proteome</keyword>
<keyword evidence="1" id="KW-0812">Transmembrane</keyword>
<name>A0ABP7HR28_9ACTN</name>
<dbReference type="RefSeq" id="WP_344771862.1">
    <property type="nucleotide sequence ID" value="NZ_BAABAH010000001.1"/>
</dbReference>